<evidence type="ECO:0000256" key="1">
    <source>
        <dbReference type="SAM" id="Phobius"/>
    </source>
</evidence>
<keyword evidence="1" id="KW-0472">Membrane</keyword>
<keyword evidence="2" id="KW-0732">Signal</keyword>
<proteinExistence type="predicted"/>
<organism evidence="3 4">
    <name type="scientific">Miscanthus lutarioriparius</name>
    <dbReference type="NCBI Taxonomy" id="422564"/>
    <lineage>
        <taxon>Eukaryota</taxon>
        <taxon>Viridiplantae</taxon>
        <taxon>Streptophyta</taxon>
        <taxon>Embryophyta</taxon>
        <taxon>Tracheophyta</taxon>
        <taxon>Spermatophyta</taxon>
        <taxon>Magnoliopsida</taxon>
        <taxon>Liliopsida</taxon>
        <taxon>Poales</taxon>
        <taxon>Poaceae</taxon>
        <taxon>PACMAD clade</taxon>
        <taxon>Panicoideae</taxon>
        <taxon>Andropogonodae</taxon>
        <taxon>Andropogoneae</taxon>
        <taxon>Saccharinae</taxon>
        <taxon>Miscanthus</taxon>
    </lineage>
</organism>
<dbReference type="Proteomes" id="UP000604825">
    <property type="component" value="Unassembled WGS sequence"/>
</dbReference>
<comment type="caution">
    <text evidence="3">The sequence shown here is derived from an EMBL/GenBank/DDBJ whole genome shotgun (WGS) entry which is preliminary data.</text>
</comment>
<feature type="transmembrane region" description="Helical" evidence="1">
    <location>
        <begin position="33"/>
        <end position="56"/>
    </location>
</feature>
<keyword evidence="1" id="KW-1133">Transmembrane helix</keyword>
<evidence type="ECO:0000256" key="2">
    <source>
        <dbReference type="SAM" id="SignalP"/>
    </source>
</evidence>
<feature type="chain" id="PRO_5032645156" evidence="2">
    <location>
        <begin position="18"/>
        <end position="117"/>
    </location>
</feature>
<dbReference type="AlphaFoldDB" id="A0A811SAQ1"/>
<feature type="transmembrane region" description="Helical" evidence="1">
    <location>
        <begin position="68"/>
        <end position="88"/>
    </location>
</feature>
<evidence type="ECO:0000313" key="4">
    <source>
        <dbReference type="Proteomes" id="UP000604825"/>
    </source>
</evidence>
<evidence type="ECO:0000313" key="3">
    <source>
        <dbReference type="EMBL" id="CAD6338661.1"/>
    </source>
</evidence>
<dbReference type="EMBL" id="CAJGYO010000019">
    <property type="protein sequence ID" value="CAD6338661.1"/>
    <property type="molecule type" value="Genomic_DNA"/>
</dbReference>
<name>A0A811SAQ1_9POAL</name>
<reference evidence="3" key="1">
    <citation type="submission" date="2020-10" db="EMBL/GenBank/DDBJ databases">
        <authorList>
            <person name="Han B."/>
            <person name="Lu T."/>
            <person name="Zhao Q."/>
            <person name="Huang X."/>
            <person name="Zhao Y."/>
        </authorList>
    </citation>
    <scope>NUCLEOTIDE SEQUENCE</scope>
</reference>
<feature type="signal peptide" evidence="2">
    <location>
        <begin position="1"/>
        <end position="17"/>
    </location>
</feature>
<protein>
    <submittedName>
        <fullName evidence="3">Uncharacterized protein</fullName>
    </submittedName>
</protein>
<keyword evidence="4" id="KW-1185">Reference proteome</keyword>
<accession>A0A811SAQ1</accession>
<sequence length="117" mass="12168">MAAFAIFCRVLLLVVNAAAILHRRHLPALRRRRIFRGDAAILIMVLGASAICHAVAAGPNDDTEAIQALAAAGFFMWVAGVGLLLLALTPGRFPPPVAAAPALVAAQLVQAAVRALL</sequence>
<gene>
    <name evidence="3" type="ORF">NCGR_LOCUS62759</name>
</gene>
<keyword evidence="1" id="KW-0812">Transmembrane</keyword>